<evidence type="ECO:0000256" key="1">
    <source>
        <dbReference type="SAM" id="Phobius"/>
    </source>
</evidence>
<feature type="transmembrane region" description="Helical" evidence="1">
    <location>
        <begin position="78"/>
        <end position="98"/>
    </location>
</feature>
<proteinExistence type="predicted"/>
<protein>
    <submittedName>
        <fullName evidence="2">Uncharacterized protein</fullName>
    </submittedName>
</protein>
<organism evidence="2">
    <name type="scientific">Candidatus Kentrum sp. SD</name>
    <dbReference type="NCBI Taxonomy" id="2126332"/>
    <lineage>
        <taxon>Bacteria</taxon>
        <taxon>Pseudomonadati</taxon>
        <taxon>Pseudomonadota</taxon>
        <taxon>Gammaproteobacteria</taxon>
        <taxon>Candidatus Kentrum</taxon>
    </lineage>
</organism>
<gene>
    <name evidence="2" type="ORF">BECKSD772D_GA0070982_13442</name>
</gene>
<evidence type="ECO:0000313" key="2">
    <source>
        <dbReference type="EMBL" id="VFK81380.1"/>
    </source>
</evidence>
<dbReference type="EMBL" id="CAADHB010000344">
    <property type="protein sequence ID" value="VFK81380.1"/>
    <property type="molecule type" value="Genomic_DNA"/>
</dbReference>
<keyword evidence="1" id="KW-0812">Transmembrane</keyword>
<name>A0A451BSX8_9GAMM</name>
<accession>A0A451BSX8</accession>
<reference evidence="2" key="1">
    <citation type="submission" date="2019-02" db="EMBL/GenBank/DDBJ databases">
        <authorList>
            <person name="Gruber-Vodicka R. H."/>
            <person name="Seah K. B. B."/>
        </authorList>
    </citation>
    <scope>NUCLEOTIDE SEQUENCE</scope>
    <source>
        <strain evidence="2">BECK_S127</strain>
    </source>
</reference>
<sequence>MDYVRRFEMDFRESAAKLYPVYHLSISRIHYSTRNTLEAGAWVLSSGRQGYFRIHGHQDARIGLARIFSIARDFPMQFTRGAIVFNGMAVSVVVFLMWC</sequence>
<dbReference type="AlphaFoldDB" id="A0A451BSX8"/>
<keyword evidence="1" id="KW-0472">Membrane</keyword>
<keyword evidence="1" id="KW-1133">Transmembrane helix</keyword>